<dbReference type="Pfam" id="PF06722">
    <property type="entry name" value="EryCIII-like_C"/>
    <property type="match status" value="1"/>
</dbReference>
<feature type="compositionally biased region" description="Low complexity" evidence="8">
    <location>
        <begin position="60"/>
        <end position="93"/>
    </location>
</feature>
<dbReference type="EMBL" id="JAPDMZ010000133">
    <property type="protein sequence ID" value="KAK0548555.1"/>
    <property type="molecule type" value="Genomic_DNA"/>
</dbReference>
<dbReference type="InterPro" id="IPR011993">
    <property type="entry name" value="PH-like_dom_sf"/>
</dbReference>
<feature type="region of interest" description="Disordered" evidence="8">
    <location>
        <begin position="1"/>
        <end position="148"/>
    </location>
</feature>
<comment type="catalytic activity">
    <reaction evidence="6">
        <text>ergosterol + UDP-alpha-D-glucose = ergosteryl 3-beta-D-glucoside + UDP + H(+)</text>
        <dbReference type="Rhea" id="RHEA:61836"/>
        <dbReference type="ChEBI" id="CHEBI:15378"/>
        <dbReference type="ChEBI" id="CHEBI:16933"/>
        <dbReference type="ChEBI" id="CHEBI:52973"/>
        <dbReference type="ChEBI" id="CHEBI:58223"/>
        <dbReference type="ChEBI" id="CHEBI:58885"/>
    </reaction>
    <physiologicalReaction direction="left-to-right" evidence="6">
        <dbReference type="Rhea" id="RHEA:61837"/>
    </physiologicalReaction>
</comment>
<dbReference type="SMART" id="SM00233">
    <property type="entry name" value="PH"/>
    <property type="match status" value="1"/>
</dbReference>
<evidence type="ECO:0000256" key="5">
    <source>
        <dbReference type="ARBA" id="ARBA00029843"/>
    </source>
</evidence>
<dbReference type="InterPro" id="IPR001849">
    <property type="entry name" value="PH_domain"/>
</dbReference>
<dbReference type="FunFam" id="3.40.50.2000:FF:000029">
    <property type="entry name" value="Sterol 3-beta-glucosyltransferase"/>
    <property type="match status" value="1"/>
</dbReference>
<dbReference type="InterPro" id="IPR004276">
    <property type="entry name" value="GlycoTrans_28_N"/>
</dbReference>
<feature type="compositionally biased region" description="Basic and acidic residues" evidence="8">
    <location>
        <begin position="8"/>
        <end position="22"/>
    </location>
</feature>
<dbReference type="GO" id="GO:0016125">
    <property type="term" value="P:sterol metabolic process"/>
    <property type="evidence" value="ECO:0007669"/>
    <property type="project" value="TreeGrafter"/>
</dbReference>
<dbReference type="Gene3D" id="3.40.50.2000">
    <property type="entry name" value="Glycogen Phosphorylase B"/>
    <property type="match status" value="2"/>
</dbReference>
<feature type="compositionally biased region" description="Acidic residues" evidence="8">
    <location>
        <begin position="903"/>
        <end position="921"/>
    </location>
</feature>
<accession>A0AAN6JWY9</accession>
<evidence type="ECO:0000256" key="3">
    <source>
        <dbReference type="ARBA" id="ARBA00022676"/>
    </source>
</evidence>
<feature type="region of interest" description="Disordered" evidence="8">
    <location>
        <begin position="869"/>
        <end position="921"/>
    </location>
</feature>
<feature type="domain" description="PH" evidence="9">
    <location>
        <begin position="424"/>
        <end position="619"/>
    </location>
</feature>
<dbReference type="InterPro" id="IPR010610">
    <property type="entry name" value="EryCIII-like_C"/>
</dbReference>
<evidence type="ECO:0000256" key="1">
    <source>
        <dbReference type="ARBA" id="ARBA00006962"/>
    </source>
</evidence>
<dbReference type="Pfam" id="PF03033">
    <property type="entry name" value="Glyco_transf_28"/>
    <property type="match status" value="1"/>
</dbReference>
<keyword evidence="4 10" id="KW-0808">Transferase</keyword>
<feature type="compositionally biased region" description="Polar residues" evidence="8">
    <location>
        <begin position="666"/>
        <end position="676"/>
    </location>
</feature>
<dbReference type="PANTHER" id="PTHR48050">
    <property type="entry name" value="STEROL 3-BETA-GLUCOSYLTRANSFERASE"/>
    <property type="match status" value="1"/>
</dbReference>
<dbReference type="InterPro" id="IPR050426">
    <property type="entry name" value="Glycosyltransferase_28"/>
</dbReference>
<feature type="region of interest" description="Disordered" evidence="8">
    <location>
        <begin position="441"/>
        <end position="506"/>
    </location>
</feature>
<evidence type="ECO:0000313" key="11">
    <source>
        <dbReference type="Proteomes" id="UP001176517"/>
    </source>
</evidence>
<dbReference type="GO" id="GO:0016906">
    <property type="term" value="F:sterol 3-beta-glucosyltransferase activity"/>
    <property type="evidence" value="ECO:0007669"/>
    <property type="project" value="UniProtKB-EC"/>
</dbReference>
<dbReference type="SUPFAM" id="SSF50729">
    <property type="entry name" value="PH domain-like"/>
    <property type="match status" value="1"/>
</dbReference>
<feature type="region of interest" description="Disordered" evidence="8">
    <location>
        <begin position="664"/>
        <end position="696"/>
    </location>
</feature>
<feature type="region of interest" description="Disordered" evidence="8">
    <location>
        <begin position="201"/>
        <end position="220"/>
    </location>
</feature>
<dbReference type="GO" id="GO:0005975">
    <property type="term" value="P:carbohydrate metabolic process"/>
    <property type="evidence" value="ECO:0007669"/>
    <property type="project" value="InterPro"/>
</dbReference>
<feature type="compositionally biased region" description="Low complexity" evidence="8">
    <location>
        <begin position="450"/>
        <end position="475"/>
    </location>
</feature>
<dbReference type="Proteomes" id="UP001176517">
    <property type="component" value="Unassembled WGS sequence"/>
</dbReference>
<dbReference type="InterPro" id="IPR002213">
    <property type="entry name" value="UDP_glucos_trans"/>
</dbReference>
<keyword evidence="11" id="KW-1185">Reference proteome</keyword>
<feature type="compositionally biased region" description="Polar residues" evidence="8">
    <location>
        <begin position="1826"/>
        <end position="1836"/>
    </location>
</feature>
<sequence>MKRRQKLQRREKLAADRRDRLAAESSKSTAAAAGAAATAAVTTTTAAAAPQQVDIDSLDDPFSSRPPSRSASRASSTHSSQSEDSISPSASASQVREPPREGSSQLASALGGLPQQQQASLSGSASSSAAAPDAFVQPPPPVDALQPSPLHMLTLLGSQLLQHDQKSQQEEQIHEAGLSGIEELFNDLGDEAFEDEAAVVQNEHSSSRVASARPEGTPSSILQHSVAAFSDLKDGDDSTPKGPLTPLHLSQTLQRSLATVKVNTTAPSPSPLSPKMPSLAEHKSATRATDARKMLAQHLTKLFALSASTAPSPALRVLSLHSTHLFRAGTLLTGTLYLTNSHILFYASLRPRAPGAVLQAGALAVARGTGWGWADEAHERHQGQAETSASADGNHGWSAVDSRSPDAVSAPQAGQSRGSFGAAGARLGALLRMPASAIGVGTSASGHQASTNSTSSSSDSARFGTTPTPSTPFGGVQPIQGVETGSQARTAASTAKSTPRRSAPRLRTRHFVLTPRSLSWYASERDPYFPIGQLDLRWIRSVHEGGTTVAEDESAADWYIEYVIPPGPRRVSVDNKRAGARHQIVEDEAERRYSLLLKAPSAEDAKAWCTVVRRAVLRAGGSKSAKVARNDAASGSGGFDVRNDSVRVSIPLRCIVDVEGSVGASGMTSGARQSKSTGKDKQRERDPSVPATVEQDEAEGRTLVIRVWDQDESVAAPTKAGLGTDTAEVAPLDEYYFVDVQRQHELWRRLESAISRIPSVTPSDAAPALEDGRTRASDALGPEEEDLSRTYTERTRSFSYPPSTQPPLPPRTILPRAVSGPAKRLASGLVHTTRPVAAGLGVGATSVKDFMGHQASGLVERVKEAWNVAPAGDDGEDSRGGRAAVAAGQAIPRSRSQSGSEDWQSDDMDLMDTSDEEAGPAADADMDLADSLSFSIVDLPSATPGGGDEDNSGVEIGHSDTSRSPQQRSDLDQHNLELFRRTFVLPLSLPSSNPSDSDPDILRSAIDSPASRSIHSSDLERSTSAERLLATFSSASLYRVLPLAGRLFVSERFLCFRSAKGISSRVNAGIGGLAQGAAGLAAAVSNLAIASAGSGSKFPLQADGRTGSKSMPTAGSGAGGAATGGGRTLMMLPLVDVIGVASNRAYRYGHRGMVVTIRGHEEIFFEFSSKNEQKLCISTIEHQLEMLHRNAGDSIRQPSTSRPLRGQERSDALILKDLGDRLDWSVHSSMHSSFHPGAFAVEDMDAPTQAARRLHREGRLTSPVTSPSSPRLERVAIGQLRGVGGATSFLQSEQMRSRSSSAMSAPGLRSVDLDELASGTGAQHVVDDVSAVDTDTGTTSSSDLLSVASKPRSSLHFTMLTIGSRGDVQPYIALSKRLLTEGHQVRIATHGEFREWIEGHGIEFYEVGGDPAELMRICVENGTFTLSFLKESVTKFRGWLDDLLVSSWKACQGTDVVIESPSAMAGIHIAEALQVPYFRAFTMPWTRTRAYPHAFAVPSGKAGGNYNYMTYVIFDQVFWRASAGQVNRWRRKTLGLRSTNLEEMAQHKVPFLYNFSPSLVPKPLDWYEWIHVTGFWFLDGPDNSKTRQWQPPAELVSFVQRARDAHRKVVYIGWGSIVLSNAEETHQIVVEAVRKTGVCAILSKGWSDRLSKKTKQESPGDGEEEGDGDLSAAGQDDMSERIIEVDSVPHDWLFPQLDAACHHGGAGTLGASLRAGIPTIVKPHFADQFFWGQQVETLGVGGCIRGELTCDKLADALLLATRSEKMVRRARDLGERIRKEDGVGEAIKALYRNLDYATSLIKPGTGLDGRSGGRKPYGIVMPKAVTSGSSSSNRQETLGAGARKHVYPPSQPRT</sequence>
<evidence type="ECO:0000256" key="2">
    <source>
        <dbReference type="ARBA" id="ARBA00012650"/>
    </source>
</evidence>
<dbReference type="PANTHER" id="PTHR48050:SF25">
    <property type="entry name" value="STEROL 3-BETA-GLUCOSYLTRANSFERASE"/>
    <property type="match status" value="1"/>
</dbReference>
<evidence type="ECO:0000256" key="8">
    <source>
        <dbReference type="SAM" id="MobiDB-lite"/>
    </source>
</evidence>
<dbReference type="Gene3D" id="2.30.29.30">
    <property type="entry name" value="Pleckstrin-homology domain (PH domain)/Phosphotyrosine-binding domain (PTB)"/>
    <property type="match status" value="2"/>
</dbReference>
<evidence type="ECO:0000256" key="7">
    <source>
        <dbReference type="ARBA" id="ARBA00049453"/>
    </source>
</evidence>
<reference evidence="10" key="1">
    <citation type="journal article" date="2023" name="PhytoFront">
        <title>Draft Genome Resources of Seven Strains of Tilletia horrida, Causal Agent of Kernel Smut of Rice.</title>
        <authorList>
            <person name="Khanal S."/>
            <person name="Antony Babu S."/>
            <person name="Zhou X.G."/>
        </authorList>
    </citation>
    <scope>NUCLEOTIDE SEQUENCE</scope>
    <source>
        <strain evidence="10">TX6</strain>
    </source>
</reference>
<name>A0AAN6JWY9_9BASI</name>
<dbReference type="EC" id="2.4.1.173" evidence="2"/>
<comment type="similarity">
    <text evidence="1">Belongs to the glycosyltransferase 28 family.</text>
</comment>
<comment type="caution">
    <text evidence="10">The sequence shown here is derived from an EMBL/GenBank/DDBJ whole genome shotgun (WGS) entry which is preliminary data.</text>
</comment>
<proteinExistence type="inferred from homology"/>
<evidence type="ECO:0000256" key="6">
    <source>
        <dbReference type="ARBA" id="ARBA00047886"/>
    </source>
</evidence>
<feature type="region of interest" description="Disordered" evidence="8">
    <location>
        <begin position="1651"/>
        <end position="1673"/>
    </location>
</feature>
<feature type="region of interest" description="Disordered" evidence="8">
    <location>
        <begin position="760"/>
        <end position="815"/>
    </location>
</feature>
<feature type="compositionally biased region" description="Low complexity" evidence="8">
    <location>
        <begin position="105"/>
        <end position="132"/>
    </location>
</feature>
<feature type="compositionally biased region" description="Polar residues" evidence="8">
    <location>
        <begin position="483"/>
        <end position="497"/>
    </location>
</feature>
<feature type="compositionally biased region" description="Basic and acidic residues" evidence="8">
    <location>
        <begin position="677"/>
        <end position="687"/>
    </location>
</feature>
<evidence type="ECO:0000259" key="9">
    <source>
        <dbReference type="SMART" id="SM00233"/>
    </source>
</evidence>
<comment type="catalytic activity">
    <reaction evidence="7">
        <text>a sterol + UDP-alpha-D-glucose = a sterol 3-beta-D-glucoside + UDP + H(+)</text>
        <dbReference type="Rhea" id="RHEA:22724"/>
        <dbReference type="ChEBI" id="CHEBI:15378"/>
        <dbReference type="ChEBI" id="CHEBI:15889"/>
        <dbReference type="ChEBI" id="CHEBI:37424"/>
        <dbReference type="ChEBI" id="CHEBI:58223"/>
        <dbReference type="ChEBI" id="CHEBI:58885"/>
        <dbReference type="EC" id="2.4.1.173"/>
    </reaction>
    <physiologicalReaction direction="left-to-right" evidence="7">
        <dbReference type="Rhea" id="RHEA:22725"/>
    </physiologicalReaction>
</comment>
<feature type="compositionally biased region" description="Pro residues" evidence="8">
    <location>
        <begin position="803"/>
        <end position="812"/>
    </location>
</feature>
<feature type="compositionally biased region" description="Basic and acidic residues" evidence="8">
    <location>
        <begin position="787"/>
        <end position="796"/>
    </location>
</feature>
<dbReference type="SUPFAM" id="SSF53756">
    <property type="entry name" value="UDP-Glycosyltransferase/glycogen phosphorylase"/>
    <property type="match status" value="1"/>
</dbReference>
<feature type="compositionally biased region" description="Low complexity" evidence="8">
    <location>
        <begin position="29"/>
        <end position="49"/>
    </location>
</feature>
<feature type="compositionally biased region" description="Low complexity" evidence="8">
    <location>
        <begin position="881"/>
        <end position="893"/>
    </location>
</feature>
<feature type="region of interest" description="Disordered" evidence="8">
    <location>
        <begin position="937"/>
        <end position="969"/>
    </location>
</feature>
<protein>
    <recommendedName>
        <fullName evidence="2">sterol 3beta-glucosyltransferase</fullName>
        <ecNumber evidence="2">2.4.1.173</ecNumber>
    </recommendedName>
    <alternativeName>
        <fullName evidence="5">Autophagy-related protein 26</fullName>
    </alternativeName>
</protein>
<evidence type="ECO:0000313" key="10">
    <source>
        <dbReference type="EMBL" id="KAK0548555.1"/>
    </source>
</evidence>
<keyword evidence="3 10" id="KW-0328">Glycosyltransferase</keyword>
<evidence type="ECO:0000256" key="4">
    <source>
        <dbReference type="ARBA" id="ARBA00022679"/>
    </source>
</evidence>
<dbReference type="FunFam" id="3.40.50.2000:FF:000009">
    <property type="entry name" value="Sterol 3-beta-glucosyltransferase UGT80A2"/>
    <property type="match status" value="1"/>
</dbReference>
<feature type="region of interest" description="Disordered" evidence="8">
    <location>
        <begin position="1805"/>
        <end position="1854"/>
    </location>
</feature>
<feature type="region of interest" description="Disordered" evidence="8">
    <location>
        <begin position="377"/>
        <end position="419"/>
    </location>
</feature>
<dbReference type="CDD" id="cd03784">
    <property type="entry name" value="GT1_Gtf-like"/>
    <property type="match status" value="1"/>
</dbReference>
<gene>
    <name evidence="10" type="primary">ATG26</name>
    <name evidence="10" type="ORF">OC846_004445</name>
</gene>
<organism evidence="10 11">
    <name type="scientific">Tilletia horrida</name>
    <dbReference type="NCBI Taxonomy" id="155126"/>
    <lineage>
        <taxon>Eukaryota</taxon>
        <taxon>Fungi</taxon>
        <taxon>Dikarya</taxon>
        <taxon>Basidiomycota</taxon>
        <taxon>Ustilaginomycotina</taxon>
        <taxon>Exobasidiomycetes</taxon>
        <taxon>Tilletiales</taxon>
        <taxon>Tilletiaceae</taxon>
        <taxon>Tilletia</taxon>
    </lineage>
</organism>